<dbReference type="EMBL" id="JACEIK010000556">
    <property type="protein sequence ID" value="MCD7459037.1"/>
    <property type="molecule type" value="Genomic_DNA"/>
</dbReference>
<sequence length="112" mass="12454">MEMKEDIRVPTEKATLGDVVKILVELTNRMGITETYIREMCHRVFYESTRIARRIRESAVAKVFPGGVAPSGLLVISSSESAVVSDQFETNLESERAHTCDRARPITTGLSP</sequence>
<gene>
    <name evidence="1" type="ORF">HAX54_039852</name>
</gene>
<evidence type="ECO:0000313" key="2">
    <source>
        <dbReference type="Proteomes" id="UP000823775"/>
    </source>
</evidence>
<name>A0ABS8SJJ4_DATST</name>
<dbReference type="Proteomes" id="UP000823775">
    <property type="component" value="Unassembled WGS sequence"/>
</dbReference>
<keyword evidence="2" id="KW-1185">Reference proteome</keyword>
<evidence type="ECO:0000313" key="1">
    <source>
        <dbReference type="EMBL" id="MCD7459037.1"/>
    </source>
</evidence>
<accession>A0ABS8SJJ4</accession>
<organism evidence="1 2">
    <name type="scientific">Datura stramonium</name>
    <name type="common">Jimsonweed</name>
    <name type="synonym">Common thornapple</name>
    <dbReference type="NCBI Taxonomy" id="4076"/>
    <lineage>
        <taxon>Eukaryota</taxon>
        <taxon>Viridiplantae</taxon>
        <taxon>Streptophyta</taxon>
        <taxon>Embryophyta</taxon>
        <taxon>Tracheophyta</taxon>
        <taxon>Spermatophyta</taxon>
        <taxon>Magnoliopsida</taxon>
        <taxon>eudicotyledons</taxon>
        <taxon>Gunneridae</taxon>
        <taxon>Pentapetalae</taxon>
        <taxon>asterids</taxon>
        <taxon>lamiids</taxon>
        <taxon>Solanales</taxon>
        <taxon>Solanaceae</taxon>
        <taxon>Solanoideae</taxon>
        <taxon>Datureae</taxon>
        <taxon>Datura</taxon>
    </lineage>
</organism>
<protein>
    <submittedName>
        <fullName evidence="1">Uncharacterized protein</fullName>
    </submittedName>
</protein>
<proteinExistence type="predicted"/>
<reference evidence="1 2" key="1">
    <citation type="journal article" date="2021" name="BMC Genomics">
        <title>Datura genome reveals duplications of psychoactive alkaloid biosynthetic genes and high mutation rate following tissue culture.</title>
        <authorList>
            <person name="Rajewski A."/>
            <person name="Carter-House D."/>
            <person name="Stajich J."/>
            <person name="Litt A."/>
        </authorList>
    </citation>
    <scope>NUCLEOTIDE SEQUENCE [LARGE SCALE GENOMIC DNA]</scope>
    <source>
        <strain evidence="1">AR-01</strain>
    </source>
</reference>
<comment type="caution">
    <text evidence="1">The sequence shown here is derived from an EMBL/GenBank/DDBJ whole genome shotgun (WGS) entry which is preliminary data.</text>
</comment>